<dbReference type="Proteomes" id="UP000266673">
    <property type="component" value="Unassembled WGS sequence"/>
</dbReference>
<keyword evidence="1" id="KW-1133">Transmembrane helix</keyword>
<evidence type="ECO:0000313" key="3">
    <source>
        <dbReference type="EMBL" id="RIB28601.1"/>
    </source>
</evidence>
<proteinExistence type="predicted"/>
<name>A0A397W3G2_9GLOM</name>
<evidence type="ECO:0000313" key="4">
    <source>
        <dbReference type="Proteomes" id="UP000266673"/>
    </source>
</evidence>
<evidence type="ECO:0000256" key="2">
    <source>
        <dbReference type="SAM" id="SignalP"/>
    </source>
</evidence>
<evidence type="ECO:0000256" key="1">
    <source>
        <dbReference type="SAM" id="Phobius"/>
    </source>
</evidence>
<protein>
    <recommendedName>
        <fullName evidence="5">Transmembrane protein</fullName>
    </recommendedName>
</protein>
<accession>A0A397W3G2</accession>
<keyword evidence="2" id="KW-0732">Signal</keyword>
<dbReference type="OrthoDB" id="2392387at2759"/>
<dbReference type="EMBL" id="QKWP01000061">
    <property type="protein sequence ID" value="RIB28601.1"/>
    <property type="molecule type" value="Genomic_DNA"/>
</dbReference>
<sequence>MSFKSINLILIIFLIGIINYRSGINAENSVSNPTNILGTPPSIDSSSSGKVCATLNACNKAKIMCGSAFVLPNLHSLNHYSASNKCHCSIFFYKNLTQCLACYKNAGYNYGVDDLSKWQKNCSALGFTFADSTSYSDNSSSVLIYSIMCAAAIIIFIIVFIIWYLKKRQNCKVKDGNIYNDPKAYSGKKEYKIAQNQNIQMQKHASETNSNWSEFSQNTLVNNLGQIDEYFTKEGSKYESQRIVNEQSITQELNALKQTPTKEFNTFEQATIHEQNATREFSAFDRPTTQEVNVSKNSITLEIGDQYNHYSADYSDYNSFYHSNDIQH</sequence>
<evidence type="ECO:0008006" key="5">
    <source>
        <dbReference type="Google" id="ProtNLM"/>
    </source>
</evidence>
<feature type="chain" id="PRO_5017203099" description="Transmembrane protein" evidence="2">
    <location>
        <begin position="27"/>
        <end position="328"/>
    </location>
</feature>
<feature type="transmembrane region" description="Helical" evidence="1">
    <location>
        <begin position="142"/>
        <end position="165"/>
    </location>
</feature>
<feature type="signal peptide" evidence="2">
    <location>
        <begin position="1"/>
        <end position="26"/>
    </location>
</feature>
<keyword evidence="1" id="KW-0472">Membrane</keyword>
<comment type="caution">
    <text evidence="3">The sequence shown here is derived from an EMBL/GenBank/DDBJ whole genome shotgun (WGS) entry which is preliminary data.</text>
</comment>
<organism evidence="3 4">
    <name type="scientific">Gigaspora rosea</name>
    <dbReference type="NCBI Taxonomy" id="44941"/>
    <lineage>
        <taxon>Eukaryota</taxon>
        <taxon>Fungi</taxon>
        <taxon>Fungi incertae sedis</taxon>
        <taxon>Mucoromycota</taxon>
        <taxon>Glomeromycotina</taxon>
        <taxon>Glomeromycetes</taxon>
        <taxon>Diversisporales</taxon>
        <taxon>Gigasporaceae</taxon>
        <taxon>Gigaspora</taxon>
    </lineage>
</organism>
<reference evidence="3 4" key="1">
    <citation type="submission" date="2018-06" db="EMBL/GenBank/DDBJ databases">
        <title>Comparative genomics reveals the genomic features of Rhizophagus irregularis, R. cerebriforme, R. diaphanum and Gigaspora rosea, and their symbiotic lifestyle signature.</title>
        <authorList>
            <person name="Morin E."/>
            <person name="San Clemente H."/>
            <person name="Chen E.C.H."/>
            <person name="De La Providencia I."/>
            <person name="Hainaut M."/>
            <person name="Kuo A."/>
            <person name="Kohler A."/>
            <person name="Murat C."/>
            <person name="Tang N."/>
            <person name="Roy S."/>
            <person name="Loubradou J."/>
            <person name="Henrissat B."/>
            <person name="Grigoriev I.V."/>
            <person name="Corradi N."/>
            <person name="Roux C."/>
            <person name="Martin F.M."/>
        </authorList>
    </citation>
    <scope>NUCLEOTIDE SEQUENCE [LARGE SCALE GENOMIC DNA]</scope>
    <source>
        <strain evidence="3 4">DAOM 194757</strain>
    </source>
</reference>
<keyword evidence="1" id="KW-0812">Transmembrane</keyword>
<keyword evidence="4" id="KW-1185">Reference proteome</keyword>
<dbReference type="AlphaFoldDB" id="A0A397W3G2"/>
<gene>
    <name evidence="3" type="ORF">C2G38_2058989</name>
</gene>